<dbReference type="AlphaFoldDB" id="Q73CU4"/>
<dbReference type="GO" id="GO:0017038">
    <property type="term" value="P:protein import"/>
    <property type="evidence" value="ECO:0007669"/>
    <property type="project" value="InterPro"/>
</dbReference>
<evidence type="ECO:0000259" key="5">
    <source>
        <dbReference type="PROSITE" id="PS51192"/>
    </source>
</evidence>
<reference evidence="7 8" key="1">
    <citation type="journal article" date="2004" name="Nucleic Acids Res.">
        <title>The genome sequence of Bacillus cereus ATCC 10987 reveals metabolic adaptations and a large plasmid related to Bacillus anthracis pXO1.</title>
        <authorList>
            <person name="Rasko D.A."/>
            <person name="Ravel J."/>
            <person name="Okstad O.A."/>
            <person name="Helgason E."/>
            <person name="Cer R.Z."/>
            <person name="Jiang L."/>
            <person name="Shores K.A."/>
            <person name="Fouts D.E."/>
            <person name="Tourasse N.J."/>
            <person name="Angiuoli S.V."/>
            <person name="Kolonay J."/>
            <person name="Nelson W.C."/>
            <person name="Kolsto A.-B."/>
            <person name="Fraser C.M."/>
            <person name="Read T.D."/>
        </authorList>
    </citation>
    <scope>NUCLEOTIDE SEQUENCE [LARGE SCALE GENOMIC DNA]</scope>
    <source>
        <strain evidence="8">ATCC 10987 / NRS 248</strain>
    </source>
</reference>
<dbReference type="PRINTS" id="PR00906">
    <property type="entry name" value="SECA"/>
</dbReference>
<evidence type="ECO:0000256" key="2">
    <source>
        <dbReference type="ARBA" id="ARBA00022927"/>
    </source>
</evidence>
<dbReference type="SUPFAM" id="SSF52540">
    <property type="entry name" value="P-loop containing nucleoside triphosphate hydrolases"/>
    <property type="match status" value="1"/>
</dbReference>
<dbReference type="KEGG" id="bca:BCE_0970"/>
<sequence length="229" mass="25908">MLNSVKKLLGDSQKRKLKKYEQLVQEINNLEEKLSDLSDEELRHKTITFKNMLHDGKTVNDIKVEAFAVVREAAKRVLGLRHYDVQLIGGLVLLEGNIAEMPTGEGKTLVSSLPTYVRALEGKGVHVITVNDYLAKRDKELIGQVHEFLGLKVGLNIPQIDPAEKKLAYEADITYGIGTEFGFDYLRDNMASSKNEQVQRPYHFAIIDEIDSVLIDEAKTPLWTGFFFM</sequence>
<organism evidence="7 8">
    <name type="scientific">Bacillus cereus (strain ATCC 10987 / NRS 248)</name>
    <dbReference type="NCBI Taxonomy" id="222523"/>
    <lineage>
        <taxon>Bacteria</taxon>
        <taxon>Bacillati</taxon>
        <taxon>Bacillota</taxon>
        <taxon>Bacilli</taxon>
        <taxon>Bacillales</taxon>
        <taxon>Bacillaceae</taxon>
        <taxon>Bacillus</taxon>
        <taxon>Bacillus cereus group</taxon>
    </lineage>
</organism>
<dbReference type="Gene3D" id="3.40.50.300">
    <property type="entry name" value="P-loop containing nucleotide triphosphate hydrolases"/>
    <property type="match status" value="1"/>
</dbReference>
<dbReference type="PANTHER" id="PTHR30612">
    <property type="entry name" value="SECA INNER MEMBRANE COMPONENT OF SEC PROTEIN SECRETION SYSTEM"/>
    <property type="match status" value="1"/>
</dbReference>
<dbReference type="HOGENOM" id="CLU_048833_1_0_9"/>
<dbReference type="GO" id="GO:0006886">
    <property type="term" value="P:intracellular protein transport"/>
    <property type="evidence" value="ECO:0007669"/>
    <property type="project" value="InterPro"/>
</dbReference>
<dbReference type="GO" id="GO:0031522">
    <property type="term" value="C:cell envelope Sec protein transport complex"/>
    <property type="evidence" value="ECO:0007669"/>
    <property type="project" value="TreeGrafter"/>
</dbReference>
<dbReference type="SMART" id="SM00957">
    <property type="entry name" value="SecA_DEAD"/>
    <property type="match status" value="1"/>
</dbReference>
<name>Q73CU4_BACC1</name>
<dbReference type="GO" id="GO:0005829">
    <property type="term" value="C:cytosol"/>
    <property type="evidence" value="ECO:0007669"/>
    <property type="project" value="TreeGrafter"/>
</dbReference>
<evidence type="ECO:0000259" key="6">
    <source>
        <dbReference type="PROSITE" id="PS51196"/>
    </source>
</evidence>
<evidence type="ECO:0000313" key="8">
    <source>
        <dbReference type="Proteomes" id="UP000002527"/>
    </source>
</evidence>
<dbReference type="Proteomes" id="UP000002527">
    <property type="component" value="Chromosome"/>
</dbReference>
<accession>Q73CU4</accession>
<keyword evidence="1" id="KW-0472">Membrane</keyword>
<feature type="domain" description="SecA family profile" evidence="6">
    <location>
        <begin position="2"/>
        <end position="229"/>
    </location>
</feature>
<protein>
    <submittedName>
        <fullName evidence="7">Preprotein translocase, SecA subunit</fullName>
    </submittedName>
</protein>
<dbReference type="GO" id="GO:0005524">
    <property type="term" value="F:ATP binding"/>
    <property type="evidence" value="ECO:0007669"/>
    <property type="project" value="InterPro"/>
</dbReference>
<evidence type="ECO:0000256" key="1">
    <source>
        <dbReference type="ARBA" id="ARBA00022475"/>
    </source>
</evidence>
<dbReference type="PROSITE" id="PS51192">
    <property type="entry name" value="HELICASE_ATP_BIND_1"/>
    <property type="match status" value="1"/>
</dbReference>
<keyword evidence="3" id="KW-0811">Translocation</keyword>
<dbReference type="InterPro" id="IPR014001">
    <property type="entry name" value="Helicase_ATP-bd"/>
</dbReference>
<dbReference type="CDD" id="cd17928">
    <property type="entry name" value="DEXDc_SecA"/>
    <property type="match status" value="1"/>
</dbReference>
<dbReference type="InterPro" id="IPR027417">
    <property type="entry name" value="P-loop_NTPase"/>
</dbReference>
<keyword evidence="2" id="KW-0653">Protein transport</keyword>
<keyword evidence="1" id="KW-1003">Cell membrane</keyword>
<dbReference type="InterPro" id="IPR011115">
    <property type="entry name" value="SecA_DEAD"/>
</dbReference>
<dbReference type="Pfam" id="PF07517">
    <property type="entry name" value="SecA_DEAD"/>
    <property type="match status" value="1"/>
</dbReference>
<keyword evidence="4" id="KW-0175">Coiled coil</keyword>
<evidence type="ECO:0000256" key="4">
    <source>
        <dbReference type="SAM" id="Coils"/>
    </source>
</evidence>
<feature type="domain" description="Helicase ATP-binding" evidence="5">
    <location>
        <begin position="88"/>
        <end position="229"/>
    </location>
</feature>
<gene>
    <name evidence="7" type="primary">secA</name>
    <name evidence="7" type="ordered locus">BCE_0970</name>
</gene>
<evidence type="ECO:0000313" key="7">
    <source>
        <dbReference type="EMBL" id="AAS39901.1"/>
    </source>
</evidence>
<evidence type="ECO:0000256" key="3">
    <source>
        <dbReference type="ARBA" id="ARBA00023010"/>
    </source>
</evidence>
<dbReference type="InterPro" id="IPR000185">
    <property type="entry name" value="SecA"/>
</dbReference>
<dbReference type="GO" id="GO:0043952">
    <property type="term" value="P:protein transport by the Sec complex"/>
    <property type="evidence" value="ECO:0007669"/>
    <property type="project" value="TreeGrafter"/>
</dbReference>
<dbReference type="GO" id="GO:0005886">
    <property type="term" value="C:plasma membrane"/>
    <property type="evidence" value="ECO:0007669"/>
    <property type="project" value="TreeGrafter"/>
</dbReference>
<keyword evidence="2" id="KW-0813">Transport</keyword>
<dbReference type="GO" id="GO:0006605">
    <property type="term" value="P:protein targeting"/>
    <property type="evidence" value="ECO:0007669"/>
    <property type="project" value="InterPro"/>
</dbReference>
<proteinExistence type="predicted"/>
<feature type="coiled-coil region" evidence="4">
    <location>
        <begin position="13"/>
        <end position="40"/>
    </location>
</feature>
<dbReference type="PANTHER" id="PTHR30612:SF0">
    <property type="entry name" value="CHLOROPLAST PROTEIN-TRANSPORTING ATPASE"/>
    <property type="match status" value="1"/>
</dbReference>
<dbReference type="InterPro" id="IPR014018">
    <property type="entry name" value="SecA_motor_DEAD"/>
</dbReference>
<dbReference type="PROSITE" id="PS51196">
    <property type="entry name" value="SECA_MOTOR_DEAD"/>
    <property type="match status" value="1"/>
</dbReference>
<dbReference type="EMBL" id="AE017194">
    <property type="protein sequence ID" value="AAS39901.1"/>
    <property type="molecule type" value="Genomic_DNA"/>
</dbReference>